<dbReference type="PROSITE" id="PS00675">
    <property type="entry name" value="SIGMA54_INTERACT_1"/>
    <property type="match status" value="1"/>
</dbReference>
<dbReference type="SMART" id="SM00382">
    <property type="entry name" value="AAA"/>
    <property type="match status" value="1"/>
</dbReference>
<feature type="modified residue" description="4-aspartylphosphate" evidence="5">
    <location>
        <position position="60"/>
    </location>
</feature>
<dbReference type="SUPFAM" id="SSF52172">
    <property type="entry name" value="CheY-like"/>
    <property type="match status" value="1"/>
</dbReference>
<evidence type="ECO:0000313" key="8">
    <source>
        <dbReference type="EMBL" id="XCH49247.1"/>
    </source>
</evidence>
<dbReference type="GO" id="GO:0000160">
    <property type="term" value="P:phosphorelay signal transduction system"/>
    <property type="evidence" value="ECO:0007669"/>
    <property type="project" value="InterPro"/>
</dbReference>
<dbReference type="KEGG" id="tob:V4D31_03565"/>
<gene>
    <name evidence="8" type="ORF">V4D31_03565</name>
</gene>
<dbReference type="SUPFAM" id="SSF46689">
    <property type="entry name" value="Homeodomain-like"/>
    <property type="match status" value="1"/>
</dbReference>
<name>A0AAU8H6W2_9BACT</name>
<keyword evidence="1" id="KW-0547">Nucleotide-binding</keyword>
<dbReference type="CDD" id="cd00009">
    <property type="entry name" value="AAA"/>
    <property type="match status" value="1"/>
</dbReference>
<accession>A0AAU8H6W2</accession>
<dbReference type="PRINTS" id="PR01590">
    <property type="entry name" value="HTHFIS"/>
</dbReference>
<dbReference type="InterPro" id="IPR025662">
    <property type="entry name" value="Sigma_54_int_dom_ATP-bd_1"/>
</dbReference>
<feature type="domain" description="Sigma-54 factor interaction" evidence="6">
    <location>
        <begin position="155"/>
        <end position="383"/>
    </location>
</feature>
<keyword evidence="4" id="KW-0804">Transcription</keyword>
<dbReference type="InterPro" id="IPR002078">
    <property type="entry name" value="Sigma_54_int"/>
</dbReference>
<dbReference type="InterPro" id="IPR011006">
    <property type="entry name" value="CheY-like_superfamily"/>
</dbReference>
<dbReference type="PROSITE" id="PS50110">
    <property type="entry name" value="RESPONSE_REGULATORY"/>
    <property type="match status" value="1"/>
</dbReference>
<feature type="domain" description="Response regulatory" evidence="7">
    <location>
        <begin position="10"/>
        <end position="125"/>
    </location>
</feature>
<dbReference type="Gene3D" id="1.10.10.60">
    <property type="entry name" value="Homeodomain-like"/>
    <property type="match status" value="1"/>
</dbReference>
<dbReference type="InterPro" id="IPR002197">
    <property type="entry name" value="HTH_Fis"/>
</dbReference>
<dbReference type="PANTHER" id="PTHR32071:SF13">
    <property type="entry name" value="RESPONSE REGULATOR HSFA"/>
    <property type="match status" value="1"/>
</dbReference>
<dbReference type="Pfam" id="PF25601">
    <property type="entry name" value="AAA_lid_14"/>
    <property type="match status" value="1"/>
</dbReference>
<evidence type="ECO:0000256" key="2">
    <source>
        <dbReference type="ARBA" id="ARBA00022840"/>
    </source>
</evidence>
<dbReference type="Gene3D" id="3.40.50.2300">
    <property type="match status" value="1"/>
</dbReference>
<evidence type="ECO:0000256" key="5">
    <source>
        <dbReference type="PROSITE-ProRule" id="PRU00169"/>
    </source>
</evidence>
<dbReference type="GO" id="GO:0005524">
    <property type="term" value="F:ATP binding"/>
    <property type="evidence" value="ECO:0007669"/>
    <property type="project" value="UniProtKB-KW"/>
</dbReference>
<dbReference type="GO" id="GO:0043565">
    <property type="term" value="F:sequence-specific DNA binding"/>
    <property type="evidence" value="ECO:0007669"/>
    <property type="project" value="InterPro"/>
</dbReference>
<dbReference type="PROSITE" id="PS50045">
    <property type="entry name" value="SIGMA54_INTERACT_4"/>
    <property type="match status" value="1"/>
</dbReference>
<dbReference type="AlphaFoldDB" id="A0AAU8H6W2"/>
<protein>
    <submittedName>
        <fullName evidence="8">Sigma-54 dependent transcriptional regulator</fullName>
    </submittedName>
</protein>
<dbReference type="SMART" id="SM00448">
    <property type="entry name" value="REC"/>
    <property type="match status" value="1"/>
</dbReference>
<organism evidence="8">
    <name type="scientific">Thermodesulfovibrio obliviosus</name>
    <dbReference type="NCBI Taxonomy" id="3118332"/>
    <lineage>
        <taxon>Bacteria</taxon>
        <taxon>Pseudomonadati</taxon>
        <taxon>Nitrospirota</taxon>
        <taxon>Thermodesulfovibrionia</taxon>
        <taxon>Thermodesulfovibrionales</taxon>
        <taxon>Thermodesulfovibrionaceae</taxon>
        <taxon>Thermodesulfovibrio</taxon>
    </lineage>
</organism>
<dbReference type="PANTHER" id="PTHR32071">
    <property type="entry name" value="TRANSCRIPTIONAL REGULATORY PROTEIN"/>
    <property type="match status" value="1"/>
</dbReference>
<evidence type="ECO:0000256" key="1">
    <source>
        <dbReference type="ARBA" id="ARBA00022741"/>
    </source>
</evidence>
<evidence type="ECO:0000259" key="6">
    <source>
        <dbReference type="PROSITE" id="PS50045"/>
    </source>
</evidence>
<dbReference type="Pfam" id="PF02954">
    <property type="entry name" value="HTH_8"/>
    <property type="match status" value="1"/>
</dbReference>
<dbReference type="InterPro" id="IPR058031">
    <property type="entry name" value="AAA_lid_NorR"/>
</dbReference>
<dbReference type="InterPro" id="IPR001789">
    <property type="entry name" value="Sig_transdc_resp-reg_receiver"/>
</dbReference>
<dbReference type="EMBL" id="CP144374">
    <property type="protein sequence ID" value="XCH49247.1"/>
    <property type="molecule type" value="Genomic_DNA"/>
</dbReference>
<dbReference type="InterPro" id="IPR027417">
    <property type="entry name" value="P-loop_NTPase"/>
</dbReference>
<dbReference type="SUPFAM" id="SSF52540">
    <property type="entry name" value="P-loop containing nucleoside triphosphate hydrolases"/>
    <property type="match status" value="1"/>
</dbReference>
<keyword evidence="5" id="KW-0597">Phosphoprotein</keyword>
<dbReference type="Pfam" id="PF00158">
    <property type="entry name" value="Sigma54_activat"/>
    <property type="match status" value="1"/>
</dbReference>
<dbReference type="Pfam" id="PF00072">
    <property type="entry name" value="Response_reg"/>
    <property type="match status" value="1"/>
</dbReference>
<keyword evidence="2" id="KW-0067">ATP-binding</keyword>
<dbReference type="FunFam" id="3.40.50.300:FF:000006">
    <property type="entry name" value="DNA-binding transcriptional regulator NtrC"/>
    <property type="match status" value="1"/>
</dbReference>
<dbReference type="GO" id="GO:0006355">
    <property type="term" value="P:regulation of DNA-templated transcription"/>
    <property type="evidence" value="ECO:0007669"/>
    <property type="project" value="InterPro"/>
</dbReference>
<proteinExistence type="predicted"/>
<dbReference type="InterPro" id="IPR003593">
    <property type="entry name" value="AAA+_ATPase"/>
</dbReference>
<keyword evidence="3" id="KW-0805">Transcription regulation</keyword>
<sequence>MTEMENFNYSVAIIDDERESLYTYSLILKQSGINDVVLIEDPRELPVVLKERSFSILLLDLSMPHISGFELLKYLSLEYPEIPVIILTAIKDIETAVECIKIGASDYLVKPVEKNKLISSIKKALEMNRLKEEILGLKHRLIEDKLEYEEAFSEIITVNQKMRGIFKYIEVISKTEQPVLITGETGTGKELVARAIHKISGRKGEFVAVNVAGLDDTMFSDTLFGHRKGAFTGAISNREGMISRARGGTLFLDEIGDLSEASQLKLLRVIQERVYYPLGSDIAKSTDARIIVATNQDIHDMVNKGAFRKDLFYRLKAHHVHLPPLRERKDDIPVLLDHFIEESAKELGKKPPKYPEELIILLTNYSFPGNIRELKMIVYDAVARCKSSILSLEVFKEMIDISNSIDKELKNEIVKFYIQMRFPDKLPTLKEMEELLINEALRRAKGNQGIAASMLGITRQALNKRLNKLHKK</sequence>
<reference evidence="8" key="1">
    <citation type="submission" date="2024-01" db="EMBL/GenBank/DDBJ databases">
        <title>The first autotrophic representatives of the genus Thermodesulfovibrio.</title>
        <authorList>
            <person name="Maltseva A.I."/>
            <person name="Elcheninov A.G."/>
            <person name="Kublanov I.V."/>
            <person name="Lebedinsky A.V."/>
            <person name="Frolov E.N."/>
        </authorList>
    </citation>
    <scope>NUCLEOTIDE SEQUENCE</scope>
    <source>
        <strain evidence="8">3462-1</strain>
    </source>
</reference>
<evidence type="ECO:0000256" key="3">
    <source>
        <dbReference type="ARBA" id="ARBA00023015"/>
    </source>
</evidence>
<dbReference type="InterPro" id="IPR009057">
    <property type="entry name" value="Homeodomain-like_sf"/>
</dbReference>
<evidence type="ECO:0000259" key="7">
    <source>
        <dbReference type="PROSITE" id="PS50110"/>
    </source>
</evidence>
<evidence type="ECO:0000256" key="4">
    <source>
        <dbReference type="ARBA" id="ARBA00023163"/>
    </source>
</evidence>
<dbReference type="Gene3D" id="3.40.50.300">
    <property type="entry name" value="P-loop containing nucleotide triphosphate hydrolases"/>
    <property type="match status" value="1"/>
</dbReference>
<dbReference type="Gene3D" id="1.10.8.60">
    <property type="match status" value="1"/>
</dbReference>